<dbReference type="KEGG" id="cvr:CHLNCDRAFT_138920"/>
<evidence type="ECO:0000313" key="3">
    <source>
        <dbReference type="EMBL" id="EFN52518.1"/>
    </source>
</evidence>
<evidence type="ECO:0000259" key="2">
    <source>
        <dbReference type="PROSITE" id="PS00028"/>
    </source>
</evidence>
<dbReference type="RefSeq" id="XP_005844620.1">
    <property type="nucleotide sequence ID" value="XM_005844558.1"/>
</dbReference>
<dbReference type="SUPFAM" id="SSF55315">
    <property type="entry name" value="L30e-like"/>
    <property type="match status" value="1"/>
</dbReference>
<sequence length="553" mass="55624">MAALLDHTGWLEEAGMAGEACGQDGSMAGSRPLSLASSLAASIGSSLGSAGDLAGVLTRSSSSSSSSGGSAELPAVAALQGGPAPRQHGMAAPVPYRTAESISACRLLRNYSSFDGLEVPALHQAAAAADAAASAPPRTGPPPDVLLAALSASLAAQKQARQLQPSRGPQQPLRPTAPLPAPPAAYGARPAFACATCSCAFTDAAAYHEHCASLEHTLNILQCSLALAVPHMPAQAAGLCASPSWQQAYVTEPAAGDGQPGSGPLAASPPNGGPPPFSRTGQLAACWEQGSLLRPSSSTTLTLEAWERPASASSLPPAAGLGPHGTLFPAADQLASLLRQPLAAAPASGVLPTAPPAPAALPLAPVSLTPCLNQVIDPQLDALCHALVKKMRQLDGVERAVSSLGAAGSRSREGSPGPIAVRRIVGGLREVRKAVRNGTAAAIISAVDIQANRPSDAQDPSTSPVQPGAEMAEICRLAAAHGIPVVFALTRIGLGSIFAANKRMSAVALTNITGVEALVQHVLQLAAQARAKFALVAHAPKLYWPGPPASSNV</sequence>
<dbReference type="InParanoid" id="E1ZNY0"/>
<evidence type="ECO:0000313" key="4">
    <source>
        <dbReference type="Proteomes" id="UP000008141"/>
    </source>
</evidence>
<dbReference type="Gene3D" id="3.30.1330.30">
    <property type="match status" value="1"/>
</dbReference>
<dbReference type="InterPro" id="IPR029064">
    <property type="entry name" value="Ribosomal_eL30-like_sf"/>
</dbReference>
<keyword evidence="4" id="KW-1185">Reference proteome</keyword>
<feature type="compositionally biased region" description="Low complexity" evidence="1">
    <location>
        <begin position="158"/>
        <end position="174"/>
    </location>
</feature>
<reference evidence="3 4" key="1">
    <citation type="journal article" date="2010" name="Plant Cell">
        <title>The Chlorella variabilis NC64A genome reveals adaptation to photosymbiosis, coevolution with viruses, and cryptic sex.</title>
        <authorList>
            <person name="Blanc G."/>
            <person name="Duncan G."/>
            <person name="Agarkova I."/>
            <person name="Borodovsky M."/>
            <person name="Gurnon J."/>
            <person name="Kuo A."/>
            <person name="Lindquist E."/>
            <person name="Lucas S."/>
            <person name="Pangilinan J."/>
            <person name="Polle J."/>
            <person name="Salamov A."/>
            <person name="Terry A."/>
            <person name="Yamada T."/>
            <person name="Dunigan D.D."/>
            <person name="Grigoriev I.V."/>
            <person name="Claverie J.M."/>
            <person name="Van Etten J.L."/>
        </authorList>
    </citation>
    <scope>NUCLEOTIDE SEQUENCE [LARGE SCALE GENOMIC DNA]</scope>
    <source>
        <strain evidence="3 4">NC64A</strain>
    </source>
</reference>
<feature type="region of interest" description="Disordered" evidence="1">
    <location>
        <begin position="252"/>
        <end position="277"/>
    </location>
</feature>
<name>E1ZNY0_CHLVA</name>
<proteinExistence type="predicted"/>
<gene>
    <name evidence="3" type="ORF">CHLNCDRAFT_138920</name>
</gene>
<evidence type="ECO:0000256" key="1">
    <source>
        <dbReference type="SAM" id="MobiDB-lite"/>
    </source>
</evidence>
<protein>
    <recommendedName>
        <fullName evidence="2">C2H2-type domain-containing protein</fullName>
    </recommendedName>
</protein>
<dbReference type="STRING" id="554065.E1ZNY0"/>
<dbReference type="OrthoDB" id="2020517at2759"/>
<dbReference type="AlphaFoldDB" id="E1ZNY0"/>
<accession>E1ZNY0</accession>
<dbReference type="EMBL" id="GL433856">
    <property type="protein sequence ID" value="EFN52518.1"/>
    <property type="molecule type" value="Genomic_DNA"/>
</dbReference>
<dbReference type="InterPro" id="IPR013087">
    <property type="entry name" value="Znf_C2H2_type"/>
</dbReference>
<dbReference type="GeneID" id="17351880"/>
<dbReference type="Proteomes" id="UP000008141">
    <property type="component" value="Unassembled WGS sequence"/>
</dbReference>
<feature type="domain" description="C2H2-type" evidence="2">
    <location>
        <begin position="194"/>
        <end position="216"/>
    </location>
</feature>
<feature type="region of interest" description="Disordered" evidence="1">
    <location>
        <begin position="158"/>
        <end position="182"/>
    </location>
</feature>
<organism evidence="4">
    <name type="scientific">Chlorella variabilis</name>
    <name type="common">Green alga</name>
    <dbReference type="NCBI Taxonomy" id="554065"/>
    <lineage>
        <taxon>Eukaryota</taxon>
        <taxon>Viridiplantae</taxon>
        <taxon>Chlorophyta</taxon>
        <taxon>core chlorophytes</taxon>
        <taxon>Trebouxiophyceae</taxon>
        <taxon>Chlorellales</taxon>
        <taxon>Chlorellaceae</taxon>
        <taxon>Chlorella clade</taxon>
        <taxon>Chlorella</taxon>
    </lineage>
</organism>
<dbReference type="PROSITE" id="PS00028">
    <property type="entry name" value="ZINC_FINGER_C2H2_1"/>
    <property type="match status" value="1"/>
</dbReference>